<reference evidence="1" key="1">
    <citation type="submission" date="2019-09" db="EMBL/GenBank/DDBJ databases">
        <title>Characterisation of the sponge microbiome using genome-centric metagenomics.</title>
        <authorList>
            <person name="Engelberts J.P."/>
            <person name="Robbins S.J."/>
            <person name="De Goeij J.M."/>
            <person name="Aranda M."/>
            <person name="Bell S.C."/>
            <person name="Webster N.S."/>
        </authorList>
    </citation>
    <scope>NUCLEOTIDE SEQUENCE</scope>
    <source>
        <strain evidence="1">SB0662_bin_9</strain>
    </source>
</reference>
<proteinExistence type="predicted"/>
<keyword evidence="1" id="KW-0223">Dioxygenase</keyword>
<organism evidence="1">
    <name type="scientific">Caldilineaceae bacterium SB0662_bin_9</name>
    <dbReference type="NCBI Taxonomy" id="2605258"/>
    <lineage>
        <taxon>Bacteria</taxon>
        <taxon>Bacillati</taxon>
        <taxon>Chloroflexota</taxon>
        <taxon>Caldilineae</taxon>
        <taxon>Caldilineales</taxon>
        <taxon>Caldilineaceae</taxon>
    </lineage>
</organism>
<evidence type="ECO:0000313" key="1">
    <source>
        <dbReference type="EMBL" id="MYD89877.1"/>
    </source>
</evidence>
<dbReference type="AlphaFoldDB" id="A0A6B1DRM0"/>
<dbReference type="EMBL" id="VXPY01000037">
    <property type="protein sequence ID" value="MYD89877.1"/>
    <property type="molecule type" value="Genomic_DNA"/>
</dbReference>
<dbReference type="Gene3D" id="2.60.120.620">
    <property type="entry name" value="q2cbj1_9rhob like domain"/>
    <property type="match status" value="1"/>
</dbReference>
<dbReference type="GO" id="GO:0016706">
    <property type="term" value="F:2-oxoglutarate-dependent dioxygenase activity"/>
    <property type="evidence" value="ECO:0007669"/>
    <property type="project" value="UniProtKB-ARBA"/>
</dbReference>
<comment type="caution">
    <text evidence="1">The sequence shown here is derived from an EMBL/GenBank/DDBJ whole genome shotgun (WGS) entry which is preliminary data.</text>
</comment>
<dbReference type="Pfam" id="PF05721">
    <property type="entry name" value="PhyH"/>
    <property type="match status" value="1"/>
</dbReference>
<dbReference type="SUPFAM" id="SSF51197">
    <property type="entry name" value="Clavaminate synthase-like"/>
    <property type="match status" value="1"/>
</dbReference>
<sequence length="293" mass="33215">MLDTFRSDHGGSLSDEQIHFYDAEGYLIVPDVLDDADLEPARAAMKRKVDIIAQRLVADGLVSDPMADRPFERRLANLFADLTDTDFLVFGRGWRDRDPGYYELMANPVILDAVESLIGPEIFSNPVYNTRPKVPRVAAGVVPWHQDKSYWPDANANPVISVWIPFVDSTLENGCLHVMPRTHRQRVKSWHKESYSGTGFLEIDAEHLPANRQPVPLIVAKGDLILFNDRCVHMSTPNNSDEVRWSLDVRYQPTDQDPMPEHGAGFLARSRLFPERVATREDWLAGRPERVSA</sequence>
<dbReference type="PANTHER" id="PTHR20883:SF14">
    <property type="entry name" value="PHYTANOYL-COA DIOXYGENASE"/>
    <property type="match status" value="1"/>
</dbReference>
<dbReference type="GO" id="GO:0005506">
    <property type="term" value="F:iron ion binding"/>
    <property type="evidence" value="ECO:0007669"/>
    <property type="project" value="UniProtKB-ARBA"/>
</dbReference>
<dbReference type="InterPro" id="IPR008775">
    <property type="entry name" value="Phytyl_CoA_dOase-like"/>
</dbReference>
<protein>
    <submittedName>
        <fullName evidence="1">Phytanoyl-CoA dioxygenase family protein</fullName>
    </submittedName>
</protein>
<accession>A0A6B1DRM0</accession>
<gene>
    <name evidence="1" type="ORF">F4Y08_05990</name>
</gene>
<keyword evidence="1" id="KW-0560">Oxidoreductase</keyword>
<dbReference type="PANTHER" id="PTHR20883">
    <property type="entry name" value="PHYTANOYL-COA DIOXYGENASE DOMAIN CONTAINING 1"/>
    <property type="match status" value="1"/>
</dbReference>
<name>A0A6B1DRM0_9CHLR</name>